<keyword evidence="5" id="KW-1185">Reference proteome</keyword>
<dbReference type="GO" id="GO:0008270">
    <property type="term" value="F:zinc ion binding"/>
    <property type="evidence" value="ECO:0007669"/>
    <property type="project" value="UniProtKB-KW"/>
</dbReference>
<keyword evidence="1" id="KW-0863">Zinc-finger</keyword>
<dbReference type="Proteomes" id="UP000237271">
    <property type="component" value="Unassembled WGS sequence"/>
</dbReference>
<evidence type="ECO:0000259" key="3">
    <source>
        <dbReference type="PROSITE" id="PS50158"/>
    </source>
</evidence>
<dbReference type="PROSITE" id="PS50158">
    <property type="entry name" value="ZF_CCHC"/>
    <property type="match status" value="1"/>
</dbReference>
<feature type="region of interest" description="Disordered" evidence="2">
    <location>
        <begin position="1"/>
        <end position="42"/>
    </location>
</feature>
<evidence type="ECO:0000313" key="5">
    <source>
        <dbReference type="Proteomes" id="UP000237271"/>
    </source>
</evidence>
<comment type="caution">
    <text evidence="4">The sequence shown here is derived from an EMBL/GenBank/DDBJ whole genome shotgun (WGS) entry which is preliminary data.</text>
</comment>
<organism evidence="4 5">
    <name type="scientific">Phytophthora palmivora</name>
    <dbReference type="NCBI Taxonomy" id="4796"/>
    <lineage>
        <taxon>Eukaryota</taxon>
        <taxon>Sar</taxon>
        <taxon>Stramenopiles</taxon>
        <taxon>Oomycota</taxon>
        <taxon>Peronosporomycetes</taxon>
        <taxon>Peronosporales</taxon>
        <taxon>Peronosporaceae</taxon>
        <taxon>Phytophthora</taxon>
    </lineage>
</organism>
<dbReference type="CDD" id="cd00590">
    <property type="entry name" value="RRM_SF"/>
    <property type="match status" value="1"/>
</dbReference>
<dbReference type="GO" id="GO:0003676">
    <property type="term" value="F:nucleic acid binding"/>
    <property type="evidence" value="ECO:0007669"/>
    <property type="project" value="InterPro"/>
</dbReference>
<feature type="compositionally biased region" description="Low complexity" evidence="2">
    <location>
        <begin position="1"/>
        <end position="14"/>
    </location>
</feature>
<protein>
    <recommendedName>
        <fullName evidence="3">CCHC-type domain-containing protein</fullName>
    </recommendedName>
</protein>
<dbReference type="EMBL" id="NCKW01016975">
    <property type="protein sequence ID" value="POM59949.1"/>
    <property type="molecule type" value="Genomic_DNA"/>
</dbReference>
<evidence type="ECO:0000256" key="1">
    <source>
        <dbReference type="PROSITE-ProRule" id="PRU00047"/>
    </source>
</evidence>
<dbReference type="InterPro" id="IPR036875">
    <property type="entry name" value="Znf_CCHC_sf"/>
</dbReference>
<dbReference type="SUPFAM" id="SSF57756">
    <property type="entry name" value="Retrovirus zinc finger-like domains"/>
    <property type="match status" value="1"/>
</dbReference>
<feature type="region of interest" description="Disordered" evidence="2">
    <location>
        <begin position="295"/>
        <end position="317"/>
    </location>
</feature>
<keyword evidence="1" id="KW-0479">Metal-binding</keyword>
<dbReference type="InterPro" id="IPR035979">
    <property type="entry name" value="RBD_domain_sf"/>
</dbReference>
<proteinExistence type="predicted"/>
<accession>A0A2P4X323</accession>
<dbReference type="Gene3D" id="4.10.60.10">
    <property type="entry name" value="Zinc finger, CCHC-type"/>
    <property type="match status" value="1"/>
</dbReference>
<dbReference type="SMART" id="SM00343">
    <property type="entry name" value="ZnF_C2HC"/>
    <property type="match status" value="1"/>
</dbReference>
<dbReference type="OrthoDB" id="1099063at2759"/>
<dbReference type="InterPro" id="IPR001878">
    <property type="entry name" value="Znf_CCHC"/>
</dbReference>
<gene>
    <name evidence="4" type="ORF">PHPALM_31249</name>
</gene>
<name>A0A2P4X323_9STRA</name>
<dbReference type="SUPFAM" id="SSF54928">
    <property type="entry name" value="RNA-binding domain, RBD"/>
    <property type="match status" value="1"/>
</dbReference>
<feature type="domain" description="CCHC-type" evidence="3">
    <location>
        <begin position="217"/>
        <end position="232"/>
    </location>
</feature>
<evidence type="ECO:0000256" key="2">
    <source>
        <dbReference type="SAM" id="MobiDB-lite"/>
    </source>
</evidence>
<keyword evidence="1" id="KW-0862">Zinc</keyword>
<dbReference type="AlphaFoldDB" id="A0A2P4X323"/>
<evidence type="ECO:0000313" key="4">
    <source>
        <dbReference type="EMBL" id="POM59949.1"/>
    </source>
</evidence>
<reference evidence="4 5" key="1">
    <citation type="journal article" date="2017" name="Genome Biol. Evol.">
        <title>Phytophthora megakarya and P. palmivora, closely related causal agents of cacao black pod rot, underwent increases in genome sizes and gene numbers by different mechanisms.</title>
        <authorList>
            <person name="Ali S.S."/>
            <person name="Shao J."/>
            <person name="Lary D.J."/>
            <person name="Kronmiller B."/>
            <person name="Shen D."/>
            <person name="Strem M.D."/>
            <person name="Amoako-Attah I."/>
            <person name="Akrofi A.Y."/>
            <person name="Begoude B.A."/>
            <person name="Ten Hoopen G.M."/>
            <person name="Coulibaly K."/>
            <person name="Kebe B.I."/>
            <person name="Melnick R.L."/>
            <person name="Guiltinan M.J."/>
            <person name="Tyler B.M."/>
            <person name="Meinhardt L.W."/>
            <person name="Bailey B.A."/>
        </authorList>
    </citation>
    <scope>NUCLEOTIDE SEQUENCE [LARGE SCALE GENOMIC DNA]</scope>
    <source>
        <strain evidence="5">sbr112.9</strain>
    </source>
</reference>
<sequence length="317" mass="34684">MTGGEELVVVAGEGTPMGPIASTKRQRRDEEQAEVAQGAPCGPHREGELVVVSYLTPQQWNTLEAGFSKTKMQVVFSMDETSVAVGNLYWTLHDFERDILTYCRSQGVTFGEGRLDALDTDKIVVHAALVESRIVVTGFSAEVSAREIETAFERHGLSRVSVEIRSPRRNYAVVELANCTAVEEAIDRFGEAFPNSLRVGNIALRIKKLNDPNNQGCFMCGKTGHFRRTCPDNKPAWANRDPATTGVNSQLVGASNGNQAANRLVESMVEGMISKRSRQLEHQVAQVHSGVTALWQSGSAKSQDRRSPLTHGARTTD</sequence>